<dbReference type="InterPro" id="IPR039722">
    <property type="entry name" value="Upf3"/>
</dbReference>
<dbReference type="Pfam" id="PF03467">
    <property type="entry name" value="Smg4_UPF3"/>
    <property type="match status" value="1"/>
</dbReference>
<feature type="compositionally biased region" description="Low complexity" evidence="6">
    <location>
        <begin position="343"/>
        <end position="358"/>
    </location>
</feature>
<keyword evidence="4" id="KW-0539">Nucleus</keyword>
<evidence type="ECO:0000256" key="5">
    <source>
        <dbReference type="PROSITE-ProRule" id="PRU00176"/>
    </source>
</evidence>
<dbReference type="Gene3D" id="3.30.70.330">
    <property type="match status" value="2"/>
</dbReference>
<accession>A0ABP0D9A3</accession>
<feature type="region of interest" description="Disordered" evidence="6">
    <location>
        <begin position="206"/>
        <end position="226"/>
    </location>
</feature>
<keyword evidence="3" id="KW-0866">Nonsense-mediated mRNA decay</keyword>
<reference evidence="8 9" key="1">
    <citation type="submission" date="2024-01" db="EMBL/GenBank/DDBJ databases">
        <authorList>
            <person name="Allen C."/>
            <person name="Tagirdzhanova G."/>
        </authorList>
    </citation>
    <scope>NUCLEOTIDE SEQUENCE [LARGE SCALE GENOMIC DNA]</scope>
    <source>
        <strain evidence="8 9">CBS 119000</strain>
    </source>
</reference>
<evidence type="ECO:0000259" key="7">
    <source>
        <dbReference type="PROSITE" id="PS50102"/>
    </source>
</evidence>
<organism evidence="8 9">
    <name type="scientific">Sporothrix epigloea</name>
    <dbReference type="NCBI Taxonomy" id="1892477"/>
    <lineage>
        <taxon>Eukaryota</taxon>
        <taxon>Fungi</taxon>
        <taxon>Dikarya</taxon>
        <taxon>Ascomycota</taxon>
        <taxon>Pezizomycotina</taxon>
        <taxon>Sordariomycetes</taxon>
        <taxon>Sordariomycetidae</taxon>
        <taxon>Ophiostomatales</taxon>
        <taxon>Ophiostomataceae</taxon>
        <taxon>Sporothrix</taxon>
    </lineage>
</organism>
<feature type="region of interest" description="Disordered" evidence="6">
    <location>
        <begin position="1"/>
        <end position="58"/>
    </location>
</feature>
<feature type="compositionally biased region" description="Low complexity" evidence="6">
    <location>
        <begin position="395"/>
        <end position="412"/>
    </location>
</feature>
<feature type="compositionally biased region" description="Polar residues" evidence="6">
    <location>
        <begin position="767"/>
        <end position="785"/>
    </location>
</feature>
<dbReference type="PANTHER" id="PTHR13112:SF0">
    <property type="entry name" value="FI21285P1"/>
    <property type="match status" value="1"/>
</dbReference>
<dbReference type="Pfam" id="PF00076">
    <property type="entry name" value="RRM_1"/>
    <property type="match status" value="1"/>
</dbReference>
<dbReference type="CDD" id="cd00590">
    <property type="entry name" value="RRM_SF"/>
    <property type="match status" value="1"/>
</dbReference>
<evidence type="ECO:0000256" key="3">
    <source>
        <dbReference type="ARBA" id="ARBA00023161"/>
    </source>
</evidence>
<dbReference type="PANTHER" id="PTHR13112">
    <property type="entry name" value="UPF3 REGULATOR OF NONSENSE TRANSCRIPTS-LIKE PROTEIN"/>
    <property type="match status" value="1"/>
</dbReference>
<feature type="compositionally biased region" description="Low complexity" evidence="6">
    <location>
        <begin position="22"/>
        <end position="42"/>
    </location>
</feature>
<dbReference type="InterPro" id="IPR005120">
    <property type="entry name" value="UPF3_dom"/>
</dbReference>
<gene>
    <name evidence="8" type="ORF">SEPCBS119000_000894</name>
</gene>
<feature type="compositionally biased region" description="Basic and acidic residues" evidence="6">
    <location>
        <begin position="43"/>
        <end position="58"/>
    </location>
</feature>
<feature type="compositionally biased region" description="Low complexity" evidence="6">
    <location>
        <begin position="745"/>
        <end position="766"/>
    </location>
</feature>
<keyword evidence="5" id="KW-0694">RNA-binding</keyword>
<feature type="compositionally biased region" description="Basic and acidic residues" evidence="6">
    <location>
        <begin position="707"/>
        <end position="716"/>
    </location>
</feature>
<evidence type="ECO:0000256" key="6">
    <source>
        <dbReference type="SAM" id="MobiDB-lite"/>
    </source>
</evidence>
<feature type="compositionally biased region" description="Low complexity" evidence="6">
    <location>
        <begin position="786"/>
        <end position="796"/>
    </location>
</feature>
<dbReference type="EMBL" id="CAWUON010000006">
    <property type="protein sequence ID" value="CAK7264253.1"/>
    <property type="molecule type" value="Genomic_DNA"/>
</dbReference>
<evidence type="ECO:0000256" key="2">
    <source>
        <dbReference type="ARBA" id="ARBA00005991"/>
    </source>
</evidence>
<dbReference type="InterPro" id="IPR035979">
    <property type="entry name" value="RBD_domain_sf"/>
</dbReference>
<keyword evidence="9" id="KW-1185">Reference proteome</keyword>
<feature type="domain" description="RRM" evidence="7">
    <location>
        <begin position="638"/>
        <end position="711"/>
    </location>
</feature>
<feature type="compositionally biased region" description="Basic and acidic residues" evidence="6">
    <location>
        <begin position="472"/>
        <end position="494"/>
    </location>
</feature>
<dbReference type="PROSITE" id="PS50102">
    <property type="entry name" value="RRM"/>
    <property type="match status" value="1"/>
</dbReference>
<feature type="compositionally biased region" description="Basic and acidic residues" evidence="6">
    <location>
        <begin position="251"/>
        <end position="260"/>
    </location>
</feature>
<feature type="compositionally biased region" description="Low complexity" evidence="6">
    <location>
        <begin position="527"/>
        <end position="569"/>
    </location>
</feature>
<feature type="compositionally biased region" description="Basic residues" evidence="6">
    <location>
        <begin position="808"/>
        <end position="818"/>
    </location>
</feature>
<dbReference type="CDD" id="cd12455">
    <property type="entry name" value="RRM_like_Smg4_UPF3"/>
    <property type="match status" value="1"/>
</dbReference>
<dbReference type="InterPro" id="IPR012677">
    <property type="entry name" value="Nucleotide-bd_a/b_plait_sf"/>
</dbReference>
<feature type="region of interest" description="Disordered" evidence="6">
    <location>
        <begin position="251"/>
        <end position="366"/>
    </location>
</feature>
<feature type="compositionally biased region" description="Basic and acidic residues" evidence="6">
    <location>
        <begin position="267"/>
        <end position="302"/>
    </location>
</feature>
<dbReference type="SMART" id="SM00360">
    <property type="entry name" value="RRM"/>
    <property type="match status" value="1"/>
</dbReference>
<dbReference type="Proteomes" id="UP001642502">
    <property type="component" value="Unassembled WGS sequence"/>
</dbReference>
<proteinExistence type="inferred from homology"/>
<evidence type="ECO:0000313" key="9">
    <source>
        <dbReference type="Proteomes" id="UP001642502"/>
    </source>
</evidence>
<protein>
    <recommendedName>
        <fullName evidence="7">RRM domain-containing protein</fullName>
    </recommendedName>
</protein>
<comment type="similarity">
    <text evidence="2">Belongs to the RENT3 family.</text>
</comment>
<evidence type="ECO:0000256" key="1">
    <source>
        <dbReference type="ARBA" id="ARBA00004123"/>
    </source>
</evidence>
<name>A0ABP0D9A3_9PEZI</name>
<comment type="caution">
    <text evidence="8">The sequence shown here is derived from an EMBL/GenBank/DDBJ whole genome shotgun (WGS) entry which is preliminary data.</text>
</comment>
<dbReference type="SUPFAM" id="SSF54928">
    <property type="entry name" value="RNA-binding domain, RBD"/>
    <property type="match status" value="2"/>
</dbReference>
<sequence>MSAPQLLLSRKAGGPLPVAGGRTSTATQRASTTASSTDSRAPSGHENRTARAKAASEGEKVVIRRLPITLTQDEFWKILGDEWKEGHGKVDWFSFHAGKIAKDASKPSRPAFATLHVLRREDLNALSEAVRVAQWFANKDGSNNPSFLSPPAAEFSLYKKVPSEKRRVDSRQGTIDQDPEFMAFLEALANPAAAAAAAAIAAKDGLSGTENDPLAAGGDDDGKLKSKATSTPLIEFLREKKANKIREAIAAKAAKRDAKGKAAAADDVAKKSRTGKDTTVPRDVSKDMSKEVTKDATKDATKDVAATKSNRRERDAQASARPKSGTVKILTKKAGSTPAASGPTPLTAANNAPATAAVAREDGSKNRRAGILAAARILQRDLGLSPGNAHRKARAQAAQAAQDAQTVAAKATGQATESDSKAAASKGSGGRPKAEETAAPRGTSSGTATTSAAKSAVPGETLARAASSAKSGARDDRTARGPKGRTVEPSKDKGGSSGANKGGEPALSAPTPTKILLKKKDTPPAAPSAAPIVAPTAASKAVPAAAPKAAPVVAPKAAQAVAPKATPAVIPVPGTASGGGSKPEQRDKDRSKAGSSGDGGRNRRAKETVAKTQEPPQHGHAGTSGSAPTPKPAPACGSRGFVKFVNPSQGIIESLLKETMAEFGTVRRIEMDRRRGFAFVDFAEPAGLARAMAASPVSIGGTTVQVVERKDQDAKRGGSAGAGEKGRSGGPDSNVSNKKRNANQPAGAAAAVSAAVPAGASAAVAPTVSNSTAAPSTVPSDQASVAGSATGSNGPASAGGAGGDAKRGTRRRGGRRHGGGGGGGGGGGEGGEGDAKEGGPHRKGGGTGGRGGGRNSNRAAVGAS</sequence>
<evidence type="ECO:0000256" key="4">
    <source>
        <dbReference type="ARBA" id="ARBA00023242"/>
    </source>
</evidence>
<feature type="compositionally biased region" description="Gly residues" evidence="6">
    <location>
        <begin position="845"/>
        <end position="854"/>
    </location>
</feature>
<feature type="region of interest" description="Disordered" evidence="6">
    <location>
        <begin position="707"/>
        <end position="864"/>
    </location>
</feature>
<comment type="subcellular location">
    <subcellularLocation>
        <location evidence="1">Nucleus</location>
    </subcellularLocation>
</comment>
<evidence type="ECO:0000313" key="8">
    <source>
        <dbReference type="EMBL" id="CAK7264253.1"/>
    </source>
</evidence>
<dbReference type="InterPro" id="IPR000504">
    <property type="entry name" value="RRM_dom"/>
</dbReference>
<feature type="region of interest" description="Disordered" evidence="6">
    <location>
        <begin position="385"/>
        <end position="641"/>
    </location>
</feature>
<feature type="compositionally biased region" description="Gly residues" evidence="6">
    <location>
        <begin position="819"/>
        <end position="830"/>
    </location>
</feature>
<feature type="compositionally biased region" description="Low complexity" evidence="6">
    <location>
        <begin position="439"/>
        <end position="456"/>
    </location>
</feature>
<feature type="compositionally biased region" description="Basic and acidic residues" evidence="6">
    <location>
        <begin position="583"/>
        <end position="592"/>
    </location>
</feature>